<reference evidence="1" key="1">
    <citation type="journal article" date="2013" name="Nat. Commun.">
        <title>Whole-genome sequencing of Oryza brachyantha reveals mechanisms underlying Oryza genome evolution.</title>
        <authorList>
            <person name="Chen J."/>
            <person name="Huang Q."/>
            <person name="Gao D."/>
            <person name="Wang J."/>
            <person name="Lang Y."/>
            <person name="Liu T."/>
            <person name="Li B."/>
            <person name="Bai Z."/>
            <person name="Luis Goicoechea J."/>
            <person name="Liang C."/>
            <person name="Chen C."/>
            <person name="Zhang W."/>
            <person name="Sun S."/>
            <person name="Liao Y."/>
            <person name="Zhang X."/>
            <person name="Yang L."/>
            <person name="Song C."/>
            <person name="Wang M."/>
            <person name="Shi J."/>
            <person name="Liu G."/>
            <person name="Liu J."/>
            <person name="Zhou H."/>
            <person name="Zhou W."/>
            <person name="Yu Q."/>
            <person name="An N."/>
            <person name="Chen Y."/>
            <person name="Cai Q."/>
            <person name="Wang B."/>
            <person name="Liu B."/>
            <person name="Min J."/>
            <person name="Huang Y."/>
            <person name="Wu H."/>
            <person name="Li Z."/>
            <person name="Zhang Y."/>
            <person name="Yin Y."/>
            <person name="Song W."/>
            <person name="Jiang J."/>
            <person name="Jackson S.A."/>
            <person name="Wing R.A."/>
            <person name="Wang J."/>
            <person name="Chen M."/>
        </authorList>
    </citation>
    <scope>NUCLEOTIDE SEQUENCE [LARGE SCALE GENOMIC DNA]</scope>
    <source>
        <strain evidence="1">cv. IRGC 101232</strain>
    </source>
</reference>
<sequence length="54" mass="6159">MILLVLQFIPENNMHVLVLAVHLGIIQHSESSGEFVCIYLSNLTYVSSKKTKYH</sequence>
<proteinExistence type="predicted"/>
<dbReference type="EnsemblPlants" id="OB09G11500.1">
    <property type="protein sequence ID" value="OB09G11500.1"/>
    <property type="gene ID" value="OB09G11500"/>
</dbReference>
<dbReference type="HOGENOM" id="CLU_3053597_0_0_1"/>
<keyword evidence="2" id="KW-1185">Reference proteome</keyword>
<dbReference type="Proteomes" id="UP000006038">
    <property type="component" value="Chromosome 9"/>
</dbReference>
<accession>J3MVX1</accession>
<protein>
    <submittedName>
        <fullName evidence="1">Uncharacterized protein</fullName>
    </submittedName>
</protein>
<dbReference type="Gramene" id="OB09G11500.1">
    <property type="protein sequence ID" value="OB09G11500.1"/>
    <property type="gene ID" value="OB09G11500"/>
</dbReference>
<dbReference type="AlphaFoldDB" id="J3MVX1"/>
<evidence type="ECO:0000313" key="1">
    <source>
        <dbReference type="EnsemblPlants" id="OB09G11500.1"/>
    </source>
</evidence>
<name>J3MVX1_ORYBR</name>
<organism evidence="1">
    <name type="scientific">Oryza brachyantha</name>
    <name type="common">malo sina</name>
    <dbReference type="NCBI Taxonomy" id="4533"/>
    <lineage>
        <taxon>Eukaryota</taxon>
        <taxon>Viridiplantae</taxon>
        <taxon>Streptophyta</taxon>
        <taxon>Embryophyta</taxon>
        <taxon>Tracheophyta</taxon>
        <taxon>Spermatophyta</taxon>
        <taxon>Magnoliopsida</taxon>
        <taxon>Liliopsida</taxon>
        <taxon>Poales</taxon>
        <taxon>Poaceae</taxon>
        <taxon>BOP clade</taxon>
        <taxon>Oryzoideae</taxon>
        <taxon>Oryzeae</taxon>
        <taxon>Oryzinae</taxon>
        <taxon>Oryza</taxon>
    </lineage>
</organism>
<evidence type="ECO:0000313" key="2">
    <source>
        <dbReference type="Proteomes" id="UP000006038"/>
    </source>
</evidence>
<reference evidence="1" key="2">
    <citation type="submission" date="2013-04" db="UniProtKB">
        <authorList>
            <consortium name="EnsemblPlants"/>
        </authorList>
    </citation>
    <scope>IDENTIFICATION</scope>
</reference>